<reference evidence="2" key="1">
    <citation type="submission" date="2009-11" db="EMBL/GenBank/DDBJ databases">
        <authorList>
            <consortium name="The Broad Institute Genome Sequencing Platform"/>
            <person name="Ward D."/>
            <person name="Feldgarden M."/>
            <person name="Earl A."/>
            <person name="Young S.K."/>
            <person name="Zeng Q."/>
            <person name="Koehrsen M."/>
            <person name="Alvarado L."/>
            <person name="Berlin A."/>
            <person name="Bochicchio J."/>
            <person name="Borenstein D."/>
            <person name="Chapman S.B."/>
            <person name="Chen Z."/>
            <person name="Engels R."/>
            <person name="Freedman E."/>
            <person name="Gellesch M."/>
            <person name="Goldberg J."/>
            <person name="Griggs A."/>
            <person name="Gujja S."/>
            <person name="Heilman E."/>
            <person name="Heiman D."/>
            <person name="Hepburn T."/>
            <person name="Howarth C."/>
            <person name="Jen D."/>
            <person name="Larson L."/>
            <person name="Lewis B."/>
            <person name="Mehta T."/>
            <person name="Park D."/>
            <person name="Pearson M."/>
            <person name="Roberts A."/>
            <person name="Saif S."/>
            <person name="Shea T."/>
            <person name="Shenoy N."/>
            <person name="Sisk P."/>
            <person name="Stolte C."/>
            <person name="Sykes S."/>
            <person name="Thomson T."/>
            <person name="Walk T."/>
            <person name="White J."/>
            <person name="Yandava C."/>
            <person name="Izard J."/>
            <person name="Baranova O.V."/>
            <person name="Blanton J.M."/>
            <person name="Tanner A.C."/>
            <person name="Dewhirst F.E."/>
            <person name="Haas B."/>
            <person name="Nusbaum C."/>
            <person name="Birren B."/>
        </authorList>
    </citation>
    <scope>NUCLEOTIDE SEQUENCE [LARGE SCALE GENOMIC DNA]</scope>
    <source>
        <strain evidence="2">1-1 BBBD Race 1</strain>
    </source>
</reference>
<reference evidence="3 4" key="3">
    <citation type="journal article" date="2017" name="G3 (Bethesda)">
        <title>Comparative analysis highlights variable genome content of wheat rusts and divergence of the mating loci.</title>
        <authorList>
            <person name="Cuomo C.A."/>
            <person name="Bakkeren G."/>
            <person name="Khalil H.B."/>
            <person name="Panwar V."/>
            <person name="Joly D."/>
            <person name="Linning R."/>
            <person name="Sakthikumar S."/>
            <person name="Song X."/>
            <person name="Adiconis X."/>
            <person name="Fan L."/>
            <person name="Goldberg J.M."/>
            <person name="Levin J.Z."/>
            <person name="Young S."/>
            <person name="Zeng Q."/>
            <person name="Anikster Y."/>
            <person name="Bruce M."/>
            <person name="Wang M."/>
            <person name="Yin C."/>
            <person name="McCallum B."/>
            <person name="Szabo L.J."/>
            <person name="Hulbert S."/>
            <person name="Chen X."/>
            <person name="Fellers J.P."/>
        </authorList>
    </citation>
    <scope>NUCLEOTIDE SEQUENCE</scope>
    <source>
        <strain evidence="3">isolate 1-1 / race 1 (BBBD)</strain>
        <strain evidence="4">Isolate 1-1 / race 1 (BBBD)</strain>
    </source>
</reference>
<dbReference type="EnsemblFungi" id="PTTG_29888-t43_1">
    <property type="protein sequence ID" value="PTTG_29888-t43_1-p1"/>
    <property type="gene ID" value="PTTG_29888"/>
</dbReference>
<feature type="compositionally biased region" description="Polar residues" evidence="1">
    <location>
        <begin position="169"/>
        <end position="181"/>
    </location>
</feature>
<accession>A0A180G1L4</accession>
<dbReference type="AlphaFoldDB" id="A0A180G1L4"/>
<sequence length="314" mass="34116">MVITGPTTRSASRAMNTNDQPIGSPPGQPQAVRHVVRRCLASGPDNRVQLGSWRVLGAHCEPHWLDKVTDPESDSTEDSRGNRVQGGRILGRKENPYRGDDPWPLDVVQANDDPILRPETEAVAPTAHGSPPAQSDEDILTDAKPAEDDGRSTTVGCAQATNPPAGPSIPTQAASAPNQTGPQPPRQNPPARHCRARAEGHAPNAPGGRPRPNAEYYINGIRVDQNDPCCRPRTGVVPPTRGLTLEGFLANCRIDQTDWHTRVILRENRVVDWSFFLRSNESSLRNMGLLHGAARALCQGAVALRRREAQNPYP</sequence>
<evidence type="ECO:0000313" key="2">
    <source>
        <dbReference type="EMBL" id="OAV86468.1"/>
    </source>
</evidence>
<feature type="compositionally biased region" description="Basic and acidic residues" evidence="1">
    <location>
        <begin position="91"/>
        <end position="101"/>
    </location>
</feature>
<evidence type="ECO:0000313" key="3">
    <source>
        <dbReference type="EnsemblFungi" id="PTTG_29888-t43_1-p1"/>
    </source>
</evidence>
<feature type="compositionally biased region" description="Polar residues" evidence="1">
    <location>
        <begin position="152"/>
        <end position="162"/>
    </location>
</feature>
<evidence type="ECO:0000313" key="4">
    <source>
        <dbReference type="Proteomes" id="UP000005240"/>
    </source>
</evidence>
<keyword evidence="4" id="KW-1185">Reference proteome</keyword>
<evidence type="ECO:0000256" key="1">
    <source>
        <dbReference type="SAM" id="MobiDB-lite"/>
    </source>
</evidence>
<organism evidence="2">
    <name type="scientific">Puccinia triticina (isolate 1-1 / race 1 (BBBD))</name>
    <name type="common">Brown leaf rust fungus</name>
    <dbReference type="NCBI Taxonomy" id="630390"/>
    <lineage>
        <taxon>Eukaryota</taxon>
        <taxon>Fungi</taxon>
        <taxon>Dikarya</taxon>
        <taxon>Basidiomycota</taxon>
        <taxon>Pucciniomycotina</taxon>
        <taxon>Pucciniomycetes</taxon>
        <taxon>Pucciniales</taxon>
        <taxon>Pucciniaceae</taxon>
        <taxon>Puccinia</taxon>
    </lineage>
</organism>
<feature type="region of interest" description="Disordered" evidence="1">
    <location>
        <begin position="143"/>
        <end position="212"/>
    </location>
</feature>
<dbReference type="EMBL" id="ADAS02001102">
    <property type="protein sequence ID" value="OAV86468.1"/>
    <property type="molecule type" value="Genomic_DNA"/>
</dbReference>
<feature type="compositionally biased region" description="Polar residues" evidence="1">
    <location>
        <begin position="1"/>
        <end position="21"/>
    </location>
</feature>
<proteinExistence type="predicted"/>
<reference evidence="3" key="4">
    <citation type="submission" date="2025-05" db="UniProtKB">
        <authorList>
            <consortium name="EnsemblFungi"/>
        </authorList>
    </citation>
    <scope>IDENTIFICATION</scope>
    <source>
        <strain evidence="3">isolate 1-1 / race 1 (BBBD)</strain>
    </source>
</reference>
<name>A0A180G1L4_PUCT1</name>
<feature type="region of interest" description="Disordered" evidence="1">
    <location>
        <begin position="67"/>
        <end position="109"/>
    </location>
</feature>
<protein>
    <submittedName>
        <fullName evidence="2 3">Uncharacterized protein</fullName>
    </submittedName>
</protein>
<dbReference type="VEuPathDB" id="FungiDB:PTTG_29888"/>
<gene>
    <name evidence="2" type="ORF">PTTG_29888</name>
</gene>
<reference evidence="2" key="2">
    <citation type="submission" date="2016-05" db="EMBL/GenBank/DDBJ databases">
        <title>Comparative analysis highlights variable genome content of wheat rusts and divergence of the mating loci.</title>
        <authorList>
            <person name="Cuomo C.A."/>
            <person name="Bakkeren G."/>
            <person name="Szabo L."/>
            <person name="Khalil H."/>
            <person name="Joly D."/>
            <person name="Goldberg J."/>
            <person name="Young S."/>
            <person name="Zeng Q."/>
            <person name="Fellers J."/>
        </authorList>
    </citation>
    <scope>NUCLEOTIDE SEQUENCE [LARGE SCALE GENOMIC DNA]</scope>
    <source>
        <strain evidence="2">1-1 BBBD Race 1</strain>
    </source>
</reference>
<dbReference type="Proteomes" id="UP000005240">
    <property type="component" value="Unassembled WGS sequence"/>
</dbReference>
<feature type="region of interest" description="Disordered" evidence="1">
    <location>
        <begin position="1"/>
        <end position="30"/>
    </location>
</feature>